<keyword evidence="7 9" id="KW-0233">DNA recombination</keyword>
<proteinExistence type="inferred from homology"/>
<dbReference type="InterPro" id="IPR011010">
    <property type="entry name" value="DNA_brk_join_enz"/>
</dbReference>
<evidence type="ECO:0000256" key="2">
    <source>
        <dbReference type="ARBA" id="ARBA00022490"/>
    </source>
</evidence>
<dbReference type="PROSITE" id="PS51898">
    <property type="entry name" value="TYR_RECOMBINASE"/>
    <property type="match status" value="1"/>
</dbReference>
<feature type="active site" evidence="9">
    <location>
        <position position="242"/>
    </location>
</feature>
<keyword evidence="6 9" id="KW-0238">DNA-binding</keyword>
<keyword evidence="3 9" id="KW-0132">Cell division</keyword>
<evidence type="ECO:0000256" key="9">
    <source>
        <dbReference type="HAMAP-Rule" id="MF_01808"/>
    </source>
</evidence>
<evidence type="ECO:0000313" key="13">
    <source>
        <dbReference type="Proteomes" id="UP000837803"/>
    </source>
</evidence>
<keyword evidence="4 9" id="KW-0159">Chromosome partition</keyword>
<comment type="similarity">
    <text evidence="9">Belongs to the 'phage' integrase family. XerC subfamily.</text>
</comment>
<evidence type="ECO:0000256" key="7">
    <source>
        <dbReference type="ARBA" id="ARBA00023172"/>
    </source>
</evidence>
<comment type="subunit">
    <text evidence="9">Forms a cyclic heterotetrameric complex composed of two molecules of XerC and two molecules of XerD.</text>
</comment>
<dbReference type="RefSeq" id="WP_238751738.1">
    <property type="nucleotide sequence ID" value="NZ_CAKLPZ010000003.1"/>
</dbReference>
<evidence type="ECO:0000256" key="8">
    <source>
        <dbReference type="ARBA" id="ARBA00023306"/>
    </source>
</evidence>
<evidence type="ECO:0000256" key="4">
    <source>
        <dbReference type="ARBA" id="ARBA00022829"/>
    </source>
</evidence>
<gene>
    <name evidence="12" type="primary">xerD_1</name>
    <name evidence="9" type="synonym">xerC</name>
    <name evidence="12" type="ORF">LEM8419_02789</name>
</gene>
<dbReference type="InterPro" id="IPR010998">
    <property type="entry name" value="Integrase_recombinase_N"/>
</dbReference>
<dbReference type="InterPro" id="IPR044068">
    <property type="entry name" value="CB"/>
</dbReference>
<dbReference type="Gene3D" id="1.10.443.10">
    <property type="entry name" value="Intergrase catalytic core"/>
    <property type="match status" value="1"/>
</dbReference>
<feature type="domain" description="Tyr recombinase" evidence="10">
    <location>
        <begin position="105"/>
        <end position="287"/>
    </location>
</feature>
<feature type="active site" evidence="9">
    <location>
        <position position="173"/>
    </location>
</feature>
<protein>
    <recommendedName>
        <fullName evidence="9">Tyrosine recombinase XerC</fullName>
    </recommendedName>
</protein>
<dbReference type="InterPro" id="IPR004107">
    <property type="entry name" value="Integrase_SAM-like_N"/>
</dbReference>
<evidence type="ECO:0000259" key="10">
    <source>
        <dbReference type="PROSITE" id="PS51898"/>
    </source>
</evidence>
<dbReference type="EMBL" id="CAKLPZ010000003">
    <property type="protein sequence ID" value="CAH1001881.1"/>
    <property type="molecule type" value="Genomic_DNA"/>
</dbReference>
<comment type="subcellular location">
    <subcellularLocation>
        <location evidence="1 9">Cytoplasm</location>
    </subcellularLocation>
</comment>
<dbReference type="Gene3D" id="1.10.150.130">
    <property type="match status" value="1"/>
</dbReference>
<comment type="function">
    <text evidence="9">Site-specific tyrosine recombinase, which acts by catalyzing the cutting and rejoining of the recombining DNA molecules. The XerC-XerD complex is essential to convert dimers of the bacterial chromosome into monomers to permit their segregation at cell division. It also contributes to the segregational stability of plasmids.</text>
</comment>
<evidence type="ECO:0000256" key="6">
    <source>
        <dbReference type="ARBA" id="ARBA00023125"/>
    </source>
</evidence>
<dbReference type="PROSITE" id="PS51900">
    <property type="entry name" value="CB"/>
    <property type="match status" value="1"/>
</dbReference>
<dbReference type="SUPFAM" id="SSF56349">
    <property type="entry name" value="DNA breaking-rejoining enzymes"/>
    <property type="match status" value="1"/>
</dbReference>
<dbReference type="InterPro" id="IPR050090">
    <property type="entry name" value="Tyrosine_recombinase_XerCD"/>
</dbReference>
<organism evidence="12 13">
    <name type="scientific">Neolewinella maritima</name>
    <dbReference type="NCBI Taxonomy" id="1383882"/>
    <lineage>
        <taxon>Bacteria</taxon>
        <taxon>Pseudomonadati</taxon>
        <taxon>Bacteroidota</taxon>
        <taxon>Saprospiria</taxon>
        <taxon>Saprospirales</taxon>
        <taxon>Lewinellaceae</taxon>
        <taxon>Neolewinella</taxon>
    </lineage>
</organism>
<reference evidence="12" key="1">
    <citation type="submission" date="2021-12" db="EMBL/GenBank/DDBJ databases">
        <authorList>
            <person name="Rodrigo-Torres L."/>
            <person name="Arahal R. D."/>
            <person name="Lucena T."/>
        </authorList>
    </citation>
    <scope>NUCLEOTIDE SEQUENCE</scope>
    <source>
        <strain evidence="12">CECT 8419</strain>
    </source>
</reference>
<evidence type="ECO:0000256" key="5">
    <source>
        <dbReference type="ARBA" id="ARBA00022908"/>
    </source>
</evidence>
<dbReference type="PANTHER" id="PTHR30349:SF41">
    <property type="entry name" value="INTEGRASE_RECOMBINASE PROTEIN MJ0367-RELATED"/>
    <property type="match status" value="1"/>
</dbReference>
<feature type="active site" evidence="9">
    <location>
        <position position="265"/>
    </location>
</feature>
<dbReference type="Pfam" id="PF00589">
    <property type="entry name" value="Phage_integrase"/>
    <property type="match status" value="1"/>
</dbReference>
<name>A0ABN8FAV8_9BACT</name>
<evidence type="ECO:0000313" key="12">
    <source>
        <dbReference type="EMBL" id="CAH1001881.1"/>
    </source>
</evidence>
<accession>A0ABN8FAV8</accession>
<sequence>MQFYEFLAHLRHQRRLSEHTVVAYRADLQQFHLYCQEIYAISTPREVSREMVKSWLAQLVGEGLAATSIRRKLSALKAFYLYRQTRGLQAANPTLRIPTPKTGRRLPATIPRQDLQRLFAGFADPLVENDTELLQDHLMLALLYQGGLRRAELIGLTWGDVDPDRSQLRVRGKGNKERLIPVGPSLLELIGRLRQLREGGGEGPLFLTPRGKPLYPKFVYNRVVRYLSGVTVEDRKSPHTLRHSFATDLAEEGADLNAVKELLGHSSLAATQLYTHNNLARLREVYRQAHPEGEGKK</sequence>
<keyword evidence="13" id="KW-1185">Reference proteome</keyword>
<dbReference type="PANTHER" id="PTHR30349">
    <property type="entry name" value="PHAGE INTEGRASE-RELATED"/>
    <property type="match status" value="1"/>
</dbReference>
<dbReference type="Pfam" id="PF02899">
    <property type="entry name" value="Phage_int_SAM_1"/>
    <property type="match status" value="1"/>
</dbReference>
<comment type="caution">
    <text evidence="12">The sequence shown here is derived from an EMBL/GenBank/DDBJ whole genome shotgun (WGS) entry which is preliminary data.</text>
</comment>
<feature type="domain" description="Core-binding (CB)" evidence="11">
    <location>
        <begin position="1"/>
        <end position="84"/>
    </location>
</feature>
<dbReference type="InterPro" id="IPR002104">
    <property type="entry name" value="Integrase_catalytic"/>
</dbReference>
<dbReference type="InterPro" id="IPR013762">
    <property type="entry name" value="Integrase-like_cat_sf"/>
</dbReference>
<keyword evidence="8 9" id="KW-0131">Cell cycle</keyword>
<dbReference type="Proteomes" id="UP000837803">
    <property type="component" value="Unassembled WGS sequence"/>
</dbReference>
<keyword evidence="2 9" id="KW-0963">Cytoplasm</keyword>
<evidence type="ECO:0000259" key="11">
    <source>
        <dbReference type="PROSITE" id="PS51900"/>
    </source>
</evidence>
<feature type="active site" description="O-(3'-phospho-DNA)-tyrosine intermediate" evidence="9">
    <location>
        <position position="274"/>
    </location>
</feature>
<evidence type="ECO:0000256" key="3">
    <source>
        <dbReference type="ARBA" id="ARBA00022618"/>
    </source>
</evidence>
<keyword evidence="5 9" id="KW-0229">DNA integration</keyword>
<evidence type="ECO:0000256" key="1">
    <source>
        <dbReference type="ARBA" id="ARBA00004496"/>
    </source>
</evidence>
<feature type="active site" evidence="9">
    <location>
        <position position="149"/>
    </location>
</feature>
<dbReference type="InterPro" id="IPR023009">
    <property type="entry name" value="Tyrosine_recombinase_XerC/XerD"/>
</dbReference>
<feature type="active site" evidence="9">
    <location>
        <position position="239"/>
    </location>
</feature>
<dbReference type="HAMAP" id="MF_01808">
    <property type="entry name" value="Recomb_XerC_XerD"/>
    <property type="match status" value="1"/>
</dbReference>